<dbReference type="AlphaFoldDB" id="M5RZA7"/>
<name>M5RZA7_9BACT</name>
<organism evidence="1 2">
    <name type="scientific">Rhodopirellula maiorica SM1</name>
    <dbReference type="NCBI Taxonomy" id="1265738"/>
    <lineage>
        <taxon>Bacteria</taxon>
        <taxon>Pseudomonadati</taxon>
        <taxon>Planctomycetota</taxon>
        <taxon>Planctomycetia</taxon>
        <taxon>Pirellulales</taxon>
        <taxon>Pirellulaceae</taxon>
        <taxon>Novipirellula</taxon>
    </lineage>
</organism>
<keyword evidence="2" id="KW-1185">Reference proteome</keyword>
<accession>M5RZA7</accession>
<gene>
    <name evidence="1" type="ORF">RMSM_03828</name>
</gene>
<evidence type="ECO:0000313" key="2">
    <source>
        <dbReference type="Proteomes" id="UP000011991"/>
    </source>
</evidence>
<comment type="caution">
    <text evidence="1">The sequence shown here is derived from an EMBL/GenBank/DDBJ whole genome shotgun (WGS) entry which is preliminary data.</text>
</comment>
<sequence>MGLSLDRLHFVTCRRNRLHLYLLGRPSPANEMCHPPKLAVA</sequence>
<protein>
    <submittedName>
        <fullName evidence="1">Uncharacterized protein</fullName>
    </submittedName>
</protein>
<reference evidence="1 2" key="1">
    <citation type="journal article" date="2013" name="Mar. Genomics">
        <title>Expression of sulfatases in Rhodopirellula baltica and the diversity of sulfatases in the genus Rhodopirellula.</title>
        <authorList>
            <person name="Wegner C.E."/>
            <person name="Richter-Heitmann T."/>
            <person name="Klindworth A."/>
            <person name="Klockow C."/>
            <person name="Richter M."/>
            <person name="Achstetter T."/>
            <person name="Glockner F.O."/>
            <person name="Harder J."/>
        </authorList>
    </citation>
    <scope>NUCLEOTIDE SEQUENCE [LARGE SCALE GENOMIC DNA]</scope>
    <source>
        <strain evidence="1 2">SM1</strain>
    </source>
</reference>
<dbReference type="Proteomes" id="UP000011991">
    <property type="component" value="Unassembled WGS sequence"/>
</dbReference>
<evidence type="ECO:0000313" key="1">
    <source>
        <dbReference type="EMBL" id="EMI19254.1"/>
    </source>
</evidence>
<proteinExistence type="predicted"/>
<dbReference type="EMBL" id="ANOG01000546">
    <property type="protein sequence ID" value="EMI19254.1"/>
    <property type="molecule type" value="Genomic_DNA"/>
</dbReference>